<dbReference type="PANTHER" id="PTHR45629:SF7">
    <property type="entry name" value="DNA EXCISION REPAIR PROTEIN ERCC-6-RELATED"/>
    <property type="match status" value="1"/>
</dbReference>
<dbReference type="SMART" id="SM00487">
    <property type="entry name" value="DEXDc"/>
    <property type="match status" value="1"/>
</dbReference>
<feature type="compositionally biased region" description="Polar residues" evidence="6">
    <location>
        <begin position="57"/>
        <end position="66"/>
    </location>
</feature>
<dbReference type="InterPro" id="IPR057931">
    <property type="entry name" value="RHH_ERCC6L2"/>
</dbReference>
<evidence type="ECO:0000256" key="4">
    <source>
        <dbReference type="ARBA" id="ARBA00022840"/>
    </source>
</evidence>
<organism evidence="9 10">
    <name type="scientific">Helicocarpus griseus UAMH5409</name>
    <dbReference type="NCBI Taxonomy" id="1447875"/>
    <lineage>
        <taxon>Eukaryota</taxon>
        <taxon>Fungi</taxon>
        <taxon>Dikarya</taxon>
        <taxon>Ascomycota</taxon>
        <taxon>Pezizomycotina</taxon>
        <taxon>Eurotiomycetes</taxon>
        <taxon>Eurotiomycetidae</taxon>
        <taxon>Onygenales</taxon>
        <taxon>Ajellomycetaceae</taxon>
        <taxon>Helicocarpus</taxon>
    </lineage>
</organism>
<dbReference type="STRING" id="1447875.A0A2B7XTC2"/>
<evidence type="ECO:0000259" key="8">
    <source>
        <dbReference type="PROSITE" id="PS51194"/>
    </source>
</evidence>
<feature type="region of interest" description="Disordered" evidence="6">
    <location>
        <begin position="102"/>
        <end position="156"/>
    </location>
</feature>
<dbReference type="FunFam" id="3.40.50.10810:FF:000019">
    <property type="entry name" value="DNA excision repair protein ERCC-6-like 2 isoform X1"/>
    <property type="match status" value="1"/>
</dbReference>
<dbReference type="PROSITE" id="PS51192">
    <property type="entry name" value="HELICASE_ATP_BIND_1"/>
    <property type="match status" value="1"/>
</dbReference>
<dbReference type="InterPro" id="IPR049730">
    <property type="entry name" value="SNF2/RAD54-like_C"/>
</dbReference>
<dbReference type="EMBL" id="PDNB01000058">
    <property type="protein sequence ID" value="PGH12446.1"/>
    <property type="molecule type" value="Genomic_DNA"/>
</dbReference>
<dbReference type="Pfam" id="PF00176">
    <property type="entry name" value="SNF2-rel_dom"/>
    <property type="match status" value="1"/>
</dbReference>
<dbReference type="AlphaFoldDB" id="A0A2B7XTC2"/>
<dbReference type="GO" id="GO:0005524">
    <property type="term" value="F:ATP binding"/>
    <property type="evidence" value="ECO:0007669"/>
    <property type="project" value="InterPro"/>
</dbReference>
<protein>
    <recommendedName>
        <fullName evidence="11">DNA excision repair protein</fullName>
    </recommendedName>
</protein>
<dbReference type="Pfam" id="PF14773">
    <property type="entry name" value="VIGSSK"/>
    <property type="match status" value="1"/>
</dbReference>
<dbReference type="SMART" id="SM00490">
    <property type="entry name" value="HELICc"/>
    <property type="match status" value="1"/>
</dbReference>
<evidence type="ECO:0000256" key="3">
    <source>
        <dbReference type="ARBA" id="ARBA00022801"/>
    </source>
</evidence>
<feature type="domain" description="Helicase ATP-binding" evidence="7">
    <location>
        <begin position="248"/>
        <end position="427"/>
    </location>
</feature>
<accession>A0A2B7XTC2</accession>
<dbReference type="Gene3D" id="3.40.50.10810">
    <property type="entry name" value="Tandem AAA-ATPase domain"/>
    <property type="match status" value="1"/>
</dbReference>
<proteinExistence type="predicted"/>
<comment type="subcellular location">
    <subcellularLocation>
        <location evidence="1">Nucleus</location>
    </subcellularLocation>
</comment>
<keyword evidence="4" id="KW-0067">ATP-binding</keyword>
<dbReference type="InterPro" id="IPR027417">
    <property type="entry name" value="P-loop_NTPase"/>
</dbReference>
<keyword evidence="10" id="KW-1185">Reference proteome</keyword>
<dbReference type="GO" id="GO:0016787">
    <property type="term" value="F:hydrolase activity"/>
    <property type="evidence" value="ECO:0007669"/>
    <property type="project" value="UniProtKB-KW"/>
</dbReference>
<name>A0A2B7XTC2_9EURO</name>
<keyword evidence="5" id="KW-0539">Nucleus</keyword>
<gene>
    <name evidence="9" type="ORF">AJ79_04282</name>
</gene>
<dbReference type="PANTHER" id="PTHR45629">
    <property type="entry name" value="SNF2/RAD54 FAMILY MEMBER"/>
    <property type="match status" value="1"/>
</dbReference>
<evidence type="ECO:0000313" key="10">
    <source>
        <dbReference type="Proteomes" id="UP000223968"/>
    </source>
</evidence>
<dbReference type="InterPro" id="IPR000330">
    <property type="entry name" value="SNF2_N"/>
</dbReference>
<dbReference type="InterPro" id="IPR038718">
    <property type="entry name" value="SNF2-like_sf"/>
</dbReference>
<evidence type="ECO:0000259" key="7">
    <source>
        <dbReference type="PROSITE" id="PS51192"/>
    </source>
</evidence>
<dbReference type="CDD" id="cd18793">
    <property type="entry name" value="SF2_C_SNF"/>
    <property type="match status" value="1"/>
</dbReference>
<dbReference type="GO" id="GO:0005634">
    <property type="term" value="C:nucleus"/>
    <property type="evidence" value="ECO:0007669"/>
    <property type="project" value="UniProtKB-SubCell"/>
</dbReference>
<dbReference type="InterPro" id="IPR050496">
    <property type="entry name" value="SNF2_RAD54_helicase_repair"/>
</dbReference>
<dbReference type="Pfam" id="PF00271">
    <property type="entry name" value="Helicase_C"/>
    <property type="match status" value="1"/>
</dbReference>
<feature type="domain" description="Helicase C-terminal" evidence="8">
    <location>
        <begin position="619"/>
        <end position="772"/>
    </location>
</feature>
<dbReference type="SUPFAM" id="SSF52540">
    <property type="entry name" value="P-loop containing nucleoside triphosphate hydrolases"/>
    <property type="match status" value="2"/>
</dbReference>
<keyword evidence="3" id="KW-0378">Hydrolase</keyword>
<dbReference type="OrthoDB" id="413460at2759"/>
<evidence type="ECO:0000256" key="5">
    <source>
        <dbReference type="ARBA" id="ARBA00023242"/>
    </source>
</evidence>
<dbReference type="PROSITE" id="PS51194">
    <property type="entry name" value="HELICASE_CTER"/>
    <property type="match status" value="1"/>
</dbReference>
<dbReference type="InterPro" id="IPR014001">
    <property type="entry name" value="Helicase_ATP-bd"/>
</dbReference>
<keyword evidence="2" id="KW-0547">Nucleotide-binding</keyword>
<dbReference type="Gene3D" id="3.40.50.300">
    <property type="entry name" value="P-loop containing nucleotide triphosphate hydrolases"/>
    <property type="match status" value="1"/>
</dbReference>
<dbReference type="Proteomes" id="UP000223968">
    <property type="component" value="Unassembled WGS sequence"/>
</dbReference>
<evidence type="ECO:0000313" key="9">
    <source>
        <dbReference type="EMBL" id="PGH12446.1"/>
    </source>
</evidence>
<dbReference type="Pfam" id="PF25806">
    <property type="entry name" value="RHH_ERCC6L2"/>
    <property type="match status" value="1"/>
</dbReference>
<comment type="caution">
    <text evidence="9">The sequence shown here is derived from an EMBL/GenBank/DDBJ whole genome shotgun (WGS) entry which is preliminary data.</text>
</comment>
<evidence type="ECO:0000256" key="6">
    <source>
        <dbReference type="SAM" id="MobiDB-lite"/>
    </source>
</evidence>
<feature type="region of interest" description="Disordered" evidence="6">
    <location>
        <begin position="1"/>
        <end position="69"/>
    </location>
</feature>
<sequence length="1027" mass="116467">MAPNWELQDSDPTTESGDVSDDDLGYPRTAPSRWQKQSTNSGGENGLSRRQEFPRARNNTESTSIPVKQEVISLSDDEFDSIAGFDDGTAAYEKFKNRKSLQRKQTAARTRKAKGVAQNSIIGKRPTKTEASTSRKRQRQLKEYGELSSDDDSMEHTLPGYIQNRRSTFDKKAEILKEAGLKLPPNFDDIEFSDDEHLENLKEKPNFQKATPSREYKDIQLPYSLGIIPAPIAQWLRDYQIQGVEFLHELFVYQKGGILGDDMGLGKTVQVIAFLTAAYGKTGDERDAKRMRKIRRKGDRFWYPRTLIVCPGTLLQNWRSELDRWGWWHVELYHGAGKEAALKSAASGRVEIMITTYKTYVLNKGAINMVEWDCVVADECHVIKERKSETAQSLNEINALCRIGLTGTAIQNKYEELWTLLNWTNPGRFGPVSTWKTTVCDPLKIGQSHDATVYQLSKARKTARKLVDNLLPPFFLRRMKTLIADQLPKKSDRVVFCPLTPTQADAYERVLDSDIVEYIKTSSDLCSCGSGKKSGWCCRMFLPQGGKWQSYVFPAISNLQKISNHLAILIPQSQDPSEKQDKDLEMLQIAVPDQWRQLYATRDSILNYANHEFCGKWKVLKKLLRWWHANGDKVLVFSHSVRLLRMLQMLFKHTSYNVSYLDGSMSYDDRAKVVDSFNADPREFVFLISTRAGGVGLNITSANKVVVVDPNWNPAYDLQAQDRAYRIGQARDVEVFRLVSAGTIEEIVYARQIYKQQQANIGYTASTERRYFKGVQEKKDRKGEIFGLSNMFQYQGDNIVLRDIVNKTNVAESKVGVKIVDLELEDTKDGLDEQPFPSSNEEDDDGAMSQLAAMIRGEEVAKGNDKKKVAPAKHDPIQAILTGAGVEYTHENSEVIGSSKIEERLSRRAEMAIEGASFGEQQVFQGSQDEVSAALSVDHGGKRVRFKYHPPEDVKRRQFCSMAKRSGFENPTEFALVVEGMTQAQRRTYLAKWYRERQVALLGETDMPVKEEDGSLLYSIPQHHSPG</sequence>
<reference evidence="9 10" key="1">
    <citation type="submission" date="2017-10" db="EMBL/GenBank/DDBJ databases">
        <title>Comparative genomics in systemic dimorphic fungi from Ajellomycetaceae.</title>
        <authorList>
            <person name="Munoz J.F."/>
            <person name="Mcewen J.G."/>
            <person name="Clay O.K."/>
            <person name="Cuomo C.A."/>
        </authorList>
    </citation>
    <scope>NUCLEOTIDE SEQUENCE [LARGE SCALE GENOMIC DNA]</scope>
    <source>
        <strain evidence="9 10">UAMH5409</strain>
    </source>
</reference>
<evidence type="ECO:0008006" key="11">
    <source>
        <dbReference type="Google" id="ProtNLM"/>
    </source>
</evidence>
<dbReference type="InterPro" id="IPR029256">
    <property type="entry name" value="Heliccase-ass-bd"/>
</dbReference>
<evidence type="ECO:0000256" key="1">
    <source>
        <dbReference type="ARBA" id="ARBA00004123"/>
    </source>
</evidence>
<dbReference type="InterPro" id="IPR001650">
    <property type="entry name" value="Helicase_C-like"/>
</dbReference>
<feature type="compositionally biased region" description="Polar residues" evidence="6">
    <location>
        <begin position="32"/>
        <end position="42"/>
    </location>
</feature>
<evidence type="ECO:0000256" key="2">
    <source>
        <dbReference type="ARBA" id="ARBA00022741"/>
    </source>
</evidence>